<dbReference type="InterPro" id="IPR009589">
    <property type="entry name" value="PH_YyaB-like"/>
</dbReference>
<comment type="caution">
    <text evidence="3">The sequence shown here is derived from an EMBL/GenBank/DDBJ whole genome shotgun (WGS) entry which is preliminary data.</text>
</comment>
<evidence type="ECO:0000313" key="3">
    <source>
        <dbReference type="EMBL" id="GFH86260.1"/>
    </source>
</evidence>
<keyword evidence="1" id="KW-1133">Transmembrane helix</keyword>
<reference evidence="3 4" key="1">
    <citation type="journal article" date="2020" name="Microbiome">
        <title>Single-cell genomics of uncultured bacteria reveals dietary fiber responders in the mouse gut microbiota.</title>
        <authorList>
            <person name="Chijiiwa R."/>
            <person name="Hosokawa M."/>
            <person name="Kogawa M."/>
            <person name="Nishikawa Y."/>
            <person name="Ide K."/>
            <person name="Sakanashi C."/>
            <person name="Takahashi K."/>
            <person name="Takeyama H."/>
        </authorList>
    </citation>
    <scope>NUCLEOTIDE SEQUENCE [LARGE SCALE GENOMIC DNA]</scope>
    <source>
        <strain evidence="3">IMSAGC_001</strain>
    </source>
</reference>
<gene>
    <name evidence="3" type="ORF">IMSAGC001_01667</name>
</gene>
<name>A0A7J0A2B3_9BACE</name>
<organism evidence="3 4">
    <name type="scientific">Bacteroides acidifaciens</name>
    <dbReference type="NCBI Taxonomy" id="85831"/>
    <lineage>
        <taxon>Bacteria</taxon>
        <taxon>Pseudomonadati</taxon>
        <taxon>Bacteroidota</taxon>
        <taxon>Bacteroidia</taxon>
        <taxon>Bacteroidales</taxon>
        <taxon>Bacteroidaceae</taxon>
        <taxon>Bacteroides</taxon>
    </lineage>
</organism>
<dbReference type="AlphaFoldDB" id="A0A7J0A2B3"/>
<evidence type="ECO:0000256" key="1">
    <source>
        <dbReference type="SAM" id="Phobius"/>
    </source>
</evidence>
<proteinExistence type="predicted"/>
<accession>A0A7J0A2B3</accession>
<feature type="transmembrane region" description="Helical" evidence="1">
    <location>
        <begin position="39"/>
        <end position="58"/>
    </location>
</feature>
<dbReference type="GO" id="GO:0030153">
    <property type="term" value="P:bacteriocin immunity"/>
    <property type="evidence" value="ECO:0007669"/>
    <property type="project" value="InterPro"/>
</dbReference>
<feature type="transmembrane region" description="Helical" evidence="1">
    <location>
        <begin position="12"/>
        <end position="33"/>
    </location>
</feature>
<dbReference type="Proteomes" id="UP000491181">
    <property type="component" value="Unassembled WGS sequence"/>
</dbReference>
<protein>
    <recommendedName>
        <fullName evidence="2">Uncharacterized protein YyaB-like PH domain-containing protein</fullName>
    </recommendedName>
</protein>
<keyword evidence="1" id="KW-0812">Transmembrane</keyword>
<sequence>MRAKSDKMNRIFHARIAWYHYFLLAVLTVNAVGALWTKAALLGVLFMLLLIVVIEWVIHTTYTLTADGMLVVNRGRFGRKRQIPLPEITSVQQCASMRFGRFALTRYVLIGYGKGKYEAVMPVKEREFMQLLEARLSGLSSGGVRP</sequence>
<dbReference type="EMBL" id="BLLS01000034">
    <property type="protein sequence ID" value="GFH86260.1"/>
    <property type="molecule type" value="Genomic_DNA"/>
</dbReference>
<evidence type="ECO:0000313" key="4">
    <source>
        <dbReference type="Proteomes" id="UP000491181"/>
    </source>
</evidence>
<evidence type="ECO:0000259" key="2">
    <source>
        <dbReference type="Pfam" id="PF06713"/>
    </source>
</evidence>
<keyword evidence="1" id="KW-0472">Membrane</keyword>
<feature type="domain" description="Uncharacterized protein YyaB-like PH" evidence="2">
    <location>
        <begin position="60"/>
        <end position="135"/>
    </location>
</feature>
<dbReference type="Pfam" id="PF06713">
    <property type="entry name" value="bPH_4"/>
    <property type="match status" value="1"/>
</dbReference>